<dbReference type="GO" id="GO:0005730">
    <property type="term" value="C:nucleolus"/>
    <property type="evidence" value="ECO:0007669"/>
    <property type="project" value="TreeGrafter"/>
</dbReference>
<evidence type="ECO:0000256" key="4">
    <source>
        <dbReference type="ARBA" id="ARBA00022801"/>
    </source>
</evidence>
<dbReference type="PROSITE" id="PS00690">
    <property type="entry name" value="DEAH_ATP_HELICASE"/>
    <property type="match status" value="1"/>
</dbReference>
<dbReference type="PANTHER" id="PTHR18934:SF118">
    <property type="entry name" value="ATP-DEPENDENT RNA HELICASE DHX33"/>
    <property type="match status" value="1"/>
</dbReference>
<gene>
    <name evidence="9" type="ORF">DILT_LOCUS131</name>
</gene>
<dbReference type="AlphaFoldDB" id="A0A3P6QBN8"/>
<sequence length="205" mass="22674">MNNSVDLKHTEEKAKKLQQDRKKLPIWPYRKQLVDAVRNCNNCVIISSTGTGKSTQLPQFLLDGGFTSSGAIAISQPRRIAAITVAQRVAEELGRGPVGVGPVGYCVRFEDCSDPKRTLLRYMTDGMLLREAILDPLLKRYSVIIVDEAHERSLNTEVLLGVVLNASRKRRASFNNKSGTGPSSLKTLKVSVNTLFYCCCRLCST</sequence>
<comment type="catalytic activity">
    <reaction evidence="7">
        <text>ATP + H2O = ADP + phosphate + H(+)</text>
        <dbReference type="Rhea" id="RHEA:13065"/>
        <dbReference type="ChEBI" id="CHEBI:15377"/>
        <dbReference type="ChEBI" id="CHEBI:15378"/>
        <dbReference type="ChEBI" id="CHEBI:30616"/>
        <dbReference type="ChEBI" id="CHEBI:43474"/>
        <dbReference type="ChEBI" id="CHEBI:456216"/>
        <dbReference type="EC" id="3.6.4.13"/>
    </reaction>
</comment>
<accession>A0A3P6QBN8</accession>
<evidence type="ECO:0000313" key="10">
    <source>
        <dbReference type="Proteomes" id="UP000281553"/>
    </source>
</evidence>
<dbReference type="PANTHER" id="PTHR18934">
    <property type="entry name" value="ATP-DEPENDENT RNA HELICASE"/>
    <property type="match status" value="1"/>
</dbReference>
<dbReference type="InterPro" id="IPR027417">
    <property type="entry name" value="P-loop_NTPase"/>
</dbReference>
<feature type="domain" description="Helicase ATP-binding" evidence="8">
    <location>
        <begin position="34"/>
        <end position="205"/>
    </location>
</feature>
<proteinExistence type="inferred from homology"/>
<keyword evidence="4" id="KW-0378">Hydrolase</keyword>
<evidence type="ECO:0000256" key="3">
    <source>
        <dbReference type="ARBA" id="ARBA00022741"/>
    </source>
</evidence>
<dbReference type="InterPro" id="IPR014001">
    <property type="entry name" value="Helicase_ATP-bd"/>
</dbReference>
<keyword evidence="5" id="KW-0347">Helicase</keyword>
<dbReference type="GO" id="GO:0003725">
    <property type="term" value="F:double-stranded RNA binding"/>
    <property type="evidence" value="ECO:0007669"/>
    <property type="project" value="TreeGrafter"/>
</dbReference>
<evidence type="ECO:0000259" key="8">
    <source>
        <dbReference type="PROSITE" id="PS51192"/>
    </source>
</evidence>
<evidence type="ECO:0000256" key="7">
    <source>
        <dbReference type="ARBA" id="ARBA00047984"/>
    </source>
</evidence>
<evidence type="ECO:0000256" key="6">
    <source>
        <dbReference type="ARBA" id="ARBA00022840"/>
    </source>
</evidence>
<protein>
    <recommendedName>
        <fullName evidence="2">RNA helicase</fullName>
        <ecNumber evidence="2">3.6.4.13</ecNumber>
    </recommendedName>
</protein>
<dbReference type="GO" id="GO:0045943">
    <property type="term" value="P:positive regulation of transcription by RNA polymerase I"/>
    <property type="evidence" value="ECO:0007669"/>
    <property type="project" value="TreeGrafter"/>
</dbReference>
<dbReference type="FunFam" id="3.40.50.300:FF:000578">
    <property type="entry name" value="probable ATP-dependent RNA helicase DHX35"/>
    <property type="match status" value="1"/>
</dbReference>
<dbReference type="InterPro" id="IPR002464">
    <property type="entry name" value="DNA/RNA_helicase_DEAH_CS"/>
</dbReference>
<dbReference type="PROSITE" id="PS51192">
    <property type="entry name" value="HELICASE_ATP_BIND_1"/>
    <property type="match status" value="1"/>
</dbReference>
<dbReference type="SMART" id="SM00487">
    <property type="entry name" value="DEXDc"/>
    <property type="match status" value="1"/>
</dbReference>
<dbReference type="OrthoDB" id="10253254at2759"/>
<organism evidence="9 10">
    <name type="scientific">Dibothriocephalus latus</name>
    <name type="common">Fish tapeworm</name>
    <name type="synonym">Diphyllobothrium latum</name>
    <dbReference type="NCBI Taxonomy" id="60516"/>
    <lineage>
        <taxon>Eukaryota</taxon>
        <taxon>Metazoa</taxon>
        <taxon>Spiralia</taxon>
        <taxon>Lophotrochozoa</taxon>
        <taxon>Platyhelminthes</taxon>
        <taxon>Cestoda</taxon>
        <taxon>Eucestoda</taxon>
        <taxon>Diphyllobothriidea</taxon>
        <taxon>Diphyllobothriidae</taxon>
        <taxon>Dibothriocephalus</taxon>
    </lineage>
</organism>
<dbReference type="GO" id="GO:0005524">
    <property type="term" value="F:ATP binding"/>
    <property type="evidence" value="ECO:0007669"/>
    <property type="project" value="UniProtKB-KW"/>
</dbReference>
<dbReference type="GO" id="GO:0016787">
    <property type="term" value="F:hydrolase activity"/>
    <property type="evidence" value="ECO:0007669"/>
    <property type="project" value="UniProtKB-KW"/>
</dbReference>
<name>A0A3P6QBN8_DIBLA</name>
<dbReference type="EMBL" id="UYRU01000475">
    <property type="protein sequence ID" value="VDK30234.1"/>
    <property type="molecule type" value="Genomic_DNA"/>
</dbReference>
<keyword evidence="6" id="KW-0067">ATP-binding</keyword>
<dbReference type="Gene3D" id="3.40.50.300">
    <property type="entry name" value="P-loop containing nucleotide triphosphate hydrolases"/>
    <property type="match status" value="1"/>
</dbReference>
<dbReference type="EC" id="3.6.4.13" evidence="2"/>
<reference evidence="9 10" key="1">
    <citation type="submission" date="2018-11" db="EMBL/GenBank/DDBJ databases">
        <authorList>
            <consortium name="Pathogen Informatics"/>
        </authorList>
    </citation>
    <scope>NUCLEOTIDE SEQUENCE [LARGE SCALE GENOMIC DNA]</scope>
</reference>
<keyword evidence="3" id="KW-0547">Nucleotide-binding</keyword>
<dbReference type="GO" id="GO:0003724">
    <property type="term" value="F:RNA helicase activity"/>
    <property type="evidence" value="ECO:0007669"/>
    <property type="project" value="UniProtKB-EC"/>
</dbReference>
<dbReference type="Proteomes" id="UP000281553">
    <property type="component" value="Unassembled WGS sequence"/>
</dbReference>
<evidence type="ECO:0000313" key="9">
    <source>
        <dbReference type="EMBL" id="VDK30234.1"/>
    </source>
</evidence>
<evidence type="ECO:0000256" key="5">
    <source>
        <dbReference type="ARBA" id="ARBA00022806"/>
    </source>
</evidence>
<keyword evidence="10" id="KW-1185">Reference proteome</keyword>
<evidence type="ECO:0000256" key="2">
    <source>
        <dbReference type="ARBA" id="ARBA00012552"/>
    </source>
</evidence>
<dbReference type="SUPFAM" id="SSF52540">
    <property type="entry name" value="P-loop containing nucleoside triphosphate hydrolases"/>
    <property type="match status" value="1"/>
</dbReference>
<comment type="similarity">
    <text evidence="1">Belongs to the DEAD box helicase family. DEAH subfamily.</text>
</comment>
<evidence type="ECO:0000256" key="1">
    <source>
        <dbReference type="ARBA" id="ARBA00008792"/>
    </source>
</evidence>